<keyword evidence="1" id="KW-0472">Membrane</keyword>
<feature type="transmembrane region" description="Helical" evidence="1">
    <location>
        <begin position="150"/>
        <end position="179"/>
    </location>
</feature>
<proteinExistence type="predicted"/>
<evidence type="ECO:0000313" key="2">
    <source>
        <dbReference type="EMBL" id="HGY54293.1"/>
    </source>
</evidence>
<dbReference type="AlphaFoldDB" id="A0A7V4TY61"/>
<name>A0A7V4TY61_CALAY</name>
<dbReference type="EMBL" id="DRQG01000015">
    <property type="protein sequence ID" value="HGY54293.1"/>
    <property type="molecule type" value="Genomic_DNA"/>
</dbReference>
<organism evidence="2">
    <name type="scientific">Caldithrix abyssi</name>
    <dbReference type="NCBI Taxonomy" id="187145"/>
    <lineage>
        <taxon>Bacteria</taxon>
        <taxon>Pseudomonadati</taxon>
        <taxon>Calditrichota</taxon>
        <taxon>Calditrichia</taxon>
        <taxon>Calditrichales</taxon>
        <taxon>Calditrichaceae</taxon>
        <taxon>Caldithrix</taxon>
    </lineage>
</organism>
<dbReference type="InterPro" id="IPR011138">
    <property type="entry name" value="Cytochrome_b-558"/>
</dbReference>
<protein>
    <submittedName>
        <fullName evidence="2">Succinate dehydrogenase cytochrome b subunit</fullName>
    </submittedName>
</protein>
<feature type="transmembrane region" description="Helical" evidence="1">
    <location>
        <begin position="107"/>
        <end position="129"/>
    </location>
</feature>
<evidence type="ECO:0000256" key="1">
    <source>
        <dbReference type="SAM" id="Phobius"/>
    </source>
</evidence>
<dbReference type="Proteomes" id="UP000885779">
    <property type="component" value="Unassembled WGS sequence"/>
</dbReference>
<sequence length="230" mass="25637">MRFSMSLFSSIGKKLFMGLSGLMLSGFIVVHLLGNLALLNPDRDPFNKYAHFLTHGLGNAIYVAEFLLAAIFIIHIVYAVAVTWGNWMARPVGYAKVTNAGGTSRKSIASTTMIYGGVLIAIFTVMHLYHFKFGEVIMYTTKDGQQIRDLYAVVYQFFGNIWNTVFYIVVMLILGFHLSHGVWSAFQSLGLNGRRFTPFIQGFGYVFAVIMGVGFIGLPFYIYFLTGGAQ</sequence>
<reference evidence="2" key="1">
    <citation type="journal article" date="2020" name="mSystems">
        <title>Genome- and Community-Level Interaction Insights into Carbon Utilization and Element Cycling Functions of Hydrothermarchaeota in Hydrothermal Sediment.</title>
        <authorList>
            <person name="Zhou Z."/>
            <person name="Liu Y."/>
            <person name="Xu W."/>
            <person name="Pan J."/>
            <person name="Luo Z.H."/>
            <person name="Li M."/>
        </authorList>
    </citation>
    <scope>NUCLEOTIDE SEQUENCE [LARGE SCALE GENOMIC DNA]</scope>
    <source>
        <strain evidence="2">HyVt-577</strain>
    </source>
</reference>
<feature type="transmembrane region" description="Helical" evidence="1">
    <location>
        <begin position="199"/>
        <end position="224"/>
    </location>
</feature>
<dbReference type="SUPFAM" id="SSF81343">
    <property type="entry name" value="Fumarate reductase respiratory complex transmembrane subunits"/>
    <property type="match status" value="1"/>
</dbReference>
<dbReference type="CDD" id="cd03498">
    <property type="entry name" value="SQR_TypeB_2_TM"/>
    <property type="match status" value="1"/>
</dbReference>
<gene>
    <name evidence="2" type="ORF">ENK44_01200</name>
</gene>
<keyword evidence="1" id="KW-0812">Transmembrane</keyword>
<accession>A0A7V4TY61</accession>
<comment type="caution">
    <text evidence="2">The sequence shown here is derived from an EMBL/GenBank/DDBJ whole genome shotgun (WGS) entry which is preliminary data.</text>
</comment>
<feature type="transmembrane region" description="Helical" evidence="1">
    <location>
        <begin position="60"/>
        <end position="87"/>
    </location>
</feature>
<dbReference type="NCBIfam" id="TIGR02046">
    <property type="entry name" value="sdhC_b558_fam"/>
    <property type="match status" value="1"/>
</dbReference>
<dbReference type="Gene3D" id="1.20.1300.10">
    <property type="entry name" value="Fumarate reductase/succinate dehydrogenase, transmembrane subunit"/>
    <property type="match status" value="1"/>
</dbReference>
<dbReference type="GO" id="GO:0016020">
    <property type="term" value="C:membrane"/>
    <property type="evidence" value="ECO:0007669"/>
    <property type="project" value="InterPro"/>
</dbReference>
<feature type="transmembrane region" description="Helical" evidence="1">
    <location>
        <begin position="15"/>
        <end position="39"/>
    </location>
</feature>
<keyword evidence="1" id="KW-1133">Transmembrane helix</keyword>
<dbReference type="InterPro" id="IPR034804">
    <property type="entry name" value="SQR/QFR_C/D"/>
</dbReference>